<keyword evidence="3 8" id="KW-0436">Ligase</keyword>
<evidence type="ECO:0000256" key="4">
    <source>
        <dbReference type="ARBA" id="ARBA00022655"/>
    </source>
</evidence>
<dbReference type="Pfam" id="PF02569">
    <property type="entry name" value="Pantoate_ligase"/>
    <property type="match status" value="1"/>
</dbReference>
<comment type="catalytic activity">
    <reaction evidence="7 8">
        <text>(R)-pantoate + beta-alanine + ATP = (R)-pantothenate + AMP + diphosphate + H(+)</text>
        <dbReference type="Rhea" id="RHEA:10912"/>
        <dbReference type="ChEBI" id="CHEBI:15378"/>
        <dbReference type="ChEBI" id="CHEBI:15980"/>
        <dbReference type="ChEBI" id="CHEBI:29032"/>
        <dbReference type="ChEBI" id="CHEBI:30616"/>
        <dbReference type="ChEBI" id="CHEBI:33019"/>
        <dbReference type="ChEBI" id="CHEBI:57966"/>
        <dbReference type="ChEBI" id="CHEBI:456215"/>
        <dbReference type="EC" id="6.3.2.1"/>
    </reaction>
</comment>
<comment type="pathway">
    <text evidence="1 8">Cofactor biosynthesis; (R)-pantothenate biosynthesis; (R)-pantothenate from (R)-pantoate and beta-alanine: step 1/1.</text>
</comment>
<evidence type="ECO:0000256" key="7">
    <source>
        <dbReference type="ARBA" id="ARBA00048258"/>
    </source>
</evidence>
<proteinExistence type="inferred from homology"/>
<dbReference type="Gene3D" id="3.30.1300.10">
    <property type="entry name" value="Pantoate-beta-alanine ligase, C-terminal domain"/>
    <property type="match status" value="1"/>
</dbReference>
<dbReference type="SUPFAM" id="SSF52374">
    <property type="entry name" value="Nucleotidylyl transferase"/>
    <property type="match status" value="1"/>
</dbReference>
<sequence>MKIIRRKSELRDLTKNWHQTGDTIGVVLTMGALHDGHLSLVKAALSRADRVIVTIFVNPRQFNNPEDLAKYPKTEDSDARILGPLEIDVLYIPEPEEIYPTDFSTTISVSGVSAGLCGGDRPGHFDGVATVVTKLLLQTDADFTFFGEKDFQQLQVVRRVVADLDLKTEIVACPTVREDAGLAMASRNLRLEPQARNVAPGLGRALDDAANAIARGESVAQALDTARQTLRAAGFDAVDYFELRGDPDLQPLMSADRPGRLFVAAWLNGVRLIDNLPVKVGSDLPTGSDKMPEPA</sequence>
<evidence type="ECO:0000256" key="3">
    <source>
        <dbReference type="ARBA" id="ARBA00022598"/>
    </source>
</evidence>
<comment type="similarity">
    <text evidence="2 8">Belongs to the pantothenate synthetase family.</text>
</comment>
<dbReference type="EC" id="6.3.2.1" evidence="8"/>
<evidence type="ECO:0000313" key="10">
    <source>
        <dbReference type="Proteomes" id="UP000027746"/>
    </source>
</evidence>
<evidence type="ECO:0000313" key="9">
    <source>
        <dbReference type="EMBL" id="KEJ93691.1"/>
    </source>
</evidence>
<evidence type="ECO:0000256" key="5">
    <source>
        <dbReference type="ARBA" id="ARBA00022741"/>
    </source>
</evidence>
<keyword evidence="10" id="KW-1185">Reference proteome</keyword>
<dbReference type="PANTHER" id="PTHR21299">
    <property type="entry name" value="CYTIDYLATE KINASE/PANTOATE-BETA-ALANINE LIGASE"/>
    <property type="match status" value="1"/>
</dbReference>
<protein>
    <recommendedName>
        <fullName evidence="8">Pantothenate synthetase</fullName>
        <shortName evidence="8">PS</shortName>
        <ecNumber evidence="8">6.3.2.1</ecNumber>
    </recommendedName>
    <alternativeName>
        <fullName evidence="8">Pantoate--beta-alanine ligase</fullName>
    </alternativeName>
    <alternativeName>
        <fullName evidence="8">Pantoate-activating enzyme</fullName>
    </alternativeName>
</protein>
<dbReference type="GO" id="GO:0015940">
    <property type="term" value="P:pantothenate biosynthetic process"/>
    <property type="evidence" value="ECO:0007669"/>
    <property type="project" value="UniProtKB-UniRule"/>
</dbReference>
<comment type="subcellular location">
    <subcellularLocation>
        <location evidence="8">Cytoplasm</location>
    </subcellularLocation>
</comment>
<comment type="function">
    <text evidence="8">Catalyzes the condensation of pantoate with beta-alanine in an ATP-dependent reaction via a pantoyl-adenylate intermediate.</text>
</comment>
<feature type="binding site" evidence="8">
    <location>
        <position position="61"/>
    </location>
    <ligand>
        <name>beta-alanine</name>
        <dbReference type="ChEBI" id="CHEBI:57966"/>
    </ligand>
</feature>
<feature type="binding site" evidence="8">
    <location>
        <position position="61"/>
    </location>
    <ligand>
        <name>(R)-pantoate</name>
        <dbReference type="ChEBI" id="CHEBI:15980"/>
    </ligand>
</feature>
<accession>A0A073IW43</accession>
<feature type="active site" description="Proton donor" evidence="8">
    <location>
        <position position="37"/>
    </location>
</feature>
<dbReference type="InterPro" id="IPR014729">
    <property type="entry name" value="Rossmann-like_a/b/a_fold"/>
</dbReference>
<feature type="binding site" evidence="8">
    <location>
        <begin position="30"/>
        <end position="37"/>
    </location>
    <ligand>
        <name>ATP</name>
        <dbReference type="ChEBI" id="CHEBI:30616"/>
    </ligand>
</feature>
<dbReference type="CDD" id="cd00560">
    <property type="entry name" value="PanC"/>
    <property type="match status" value="1"/>
</dbReference>
<dbReference type="UniPathway" id="UPA00028">
    <property type="reaction ID" value="UER00005"/>
</dbReference>
<name>A0A073IW43_9RHOB</name>
<dbReference type="EMBL" id="JAMD01000032">
    <property type="protein sequence ID" value="KEJ93691.1"/>
    <property type="molecule type" value="Genomic_DNA"/>
</dbReference>
<keyword evidence="8" id="KW-0963">Cytoplasm</keyword>
<dbReference type="GO" id="GO:0005524">
    <property type="term" value="F:ATP binding"/>
    <property type="evidence" value="ECO:0007669"/>
    <property type="project" value="UniProtKB-KW"/>
</dbReference>
<feature type="binding site" evidence="8">
    <location>
        <begin position="147"/>
        <end position="150"/>
    </location>
    <ligand>
        <name>ATP</name>
        <dbReference type="ChEBI" id="CHEBI:30616"/>
    </ligand>
</feature>
<keyword evidence="6 8" id="KW-0067">ATP-binding</keyword>
<dbReference type="PANTHER" id="PTHR21299:SF1">
    <property type="entry name" value="PANTOATE--BETA-ALANINE LIGASE"/>
    <property type="match status" value="1"/>
</dbReference>
<organism evidence="9 10">
    <name type="scientific">Pseudosulfitobacter pseudonitzschiae</name>
    <dbReference type="NCBI Taxonomy" id="1402135"/>
    <lineage>
        <taxon>Bacteria</taxon>
        <taxon>Pseudomonadati</taxon>
        <taxon>Pseudomonadota</taxon>
        <taxon>Alphaproteobacteria</taxon>
        <taxon>Rhodobacterales</taxon>
        <taxon>Roseobacteraceae</taxon>
        <taxon>Pseudosulfitobacter</taxon>
    </lineage>
</organism>
<dbReference type="GeneID" id="68872073"/>
<dbReference type="AlphaFoldDB" id="A0A073IW43"/>
<feature type="binding site" evidence="8">
    <location>
        <begin position="184"/>
        <end position="187"/>
    </location>
    <ligand>
        <name>ATP</name>
        <dbReference type="ChEBI" id="CHEBI:30616"/>
    </ligand>
</feature>
<dbReference type="Gene3D" id="3.40.50.620">
    <property type="entry name" value="HUPs"/>
    <property type="match status" value="1"/>
</dbReference>
<evidence type="ECO:0000256" key="6">
    <source>
        <dbReference type="ARBA" id="ARBA00022840"/>
    </source>
</evidence>
<dbReference type="NCBIfam" id="TIGR00018">
    <property type="entry name" value="panC"/>
    <property type="match status" value="1"/>
</dbReference>
<dbReference type="HAMAP" id="MF_00158">
    <property type="entry name" value="PanC"/>
    <property type="match status" value="1"/>
</dbReference>
<evidence type="ECO:0000256" key="8">
    <source>
        <dbReference type="HAMAP-Rule" id="MF_00158"/>
    </source>
</evidence>
<dbReference type="GO" id="GO:0005829">
    <property type="term" value="C:cytosol"/>
    <property type="evidence" value="ECO:0007669"/>
    <property type="project" value="TreeGrafter"/>
</dbReference>
<comment type="subunit">
    <text evidence="8">Homodimer.</text>
</comment>
<dbReference type="InterPro" id="IPR042176">
    <property type="entry name" value="Pantoate_ligase_C"/>
</dbReference>
<dbReference type="GO" id="GO:0004592">
    <property type="term" value="F:pantoate-beta-alanine ligase activity"/>
    <property type="evidence" value="ECO:0007669"/>
    <property type="project" value="UniProtKB-UniRule"/>
</dbReference>
<reference evidence="9 10" key="1">
    <citation type="submission" date="2014-01" db="EMBL/GenBank/DDBJ databases">
        <title>Sulfitobacter sp. H3 (MCCC 1A00686) Genome Sequencing.</title>
        <authorList>
            <person name="Lai Q."/>
            <person name="Hong Z."/>
        </authorList>
    </citation>
    <scope>NUCLEOTIDE SEQUENCE [LARGE SCALE GENOMIC DNA]</scope>
    <source>
        <strain evidence="9 10">H3</strain>
    </source>
</reference>
<dbReference type="RefSeq" id="WP_037931893.1">
    <property type="nucleotide sequence ID" value="NZ_CP054602.1"/>
</dbReference>
<comment type="caution">
    <text evidence="9">The sequence shown here is derived from an EMBL/GenBank/DDBJ whole genome shotgun (WGS) entry which is preliminary data.</text>
</comment>
<dbReference type="OrthoDB" id="9773087at2"/>
<dbReference type="InterPro" id="IPR003721">
    <property type="entry name" value="Pantoate_ligase"/>
</dbReference>
<gene>
    <name evidence="8" type="primary">panC</name>
    <name evidence="9" type="ORF">SUH3_16240</name>
</gene>
<dbReference type="Proteomes" id="UP000027746">
    <property type="component" value="Unassembled WGS sequence"/>
</dbReference>
<keyword evidence="5 8" id="KW-0547">Nucleotide-binding</keyword>
<keyword evidence="4 8" id="KW-0566">Pantothenate biosynthesis</keyword>
<feature type="binding site" evidence="8">
    <location>
        <position position="153"/>
    </location>
    <ligand>
        <name>(R)-pantoate</name>
        <dbReference type="ChEBI" id="CHEBI:15980"/>
    </ligand>
</feature>
<comment type="miscellaneous">
    <text evidence="8">The reaction proceeds by a bi uni uni bi ping pong mechanism.</text>
</comment>
<feature type="binding site" evidence="8">
    <location>
        <position position="176"/>
    </location>
    <ligand>
        <name>ATP</name>
        <dbReference type="ChEBI" id="CHEBI:30616"/>
    </ligand>
</feature>
<evidence type="ECO:0000256" key="1">
    <source>
        <dbReference type="ARBA" id="ARBA00004990"/>
    </source>
</evidence>
<evidence type="ECO:0000256" key="2">
    <source>
        <dbReference type="ARBA" id="ARBA00009256"/>
    </source>
</evidence>